<name>A0ABN3PK44_9MICO</name>
<gene>
    <name evidence="2" type="ORF">GCM10009862_25940</name>
</gene>
<organism evidence="2 3">
    <name type="scientific">Microbacterium binotii</name>
    <dbReference type="NCBI Taxonomy" id="462710"/>
    <lineage>
        <taxon>Bacteria</taxon>
        <taxon>Bacillati</taxon>
        <taxon>Actinomycetota</taxon>
        <taxon>Actinomycetes</taxon>
        <taxon>Micrococcales</taxon>
        <taxon>Microbacteriaceae</taxon>
        <taxon>Microbacterium</taxon>
    </lineage>
</organism>
<evidence type="ECO:0008006" key="4">
    <source>
        <dbReference type="Google" id="ProtNLM"/>
    </source>
</evidence>
<evidence type="ECO:0000313" key="2">
    <source>
        <dbReference type="EMBL" id="GAA2585676.1"/>
    </source>
</evidence>
<feature type="transmembrane region" description="Helical" evidence="1">
    <location>
        <begin position="84"/>
        <end position="105"/>
    </location>
</feature>
<proteinExistence type="predicted"/>
<sequence>MGYAVAFWVFAVVGAPVMTGAWFLLPLASLEEATEQPKALAAGTTMAGTTLVMGVLPLILAHIIGFVVLCAVGGAGRVSRRVGVVWGAVAVVVASVIGLAVVWVLSGGELIYTFEYVP</sequence>
<evidence type="ECO:0000313" key="3">
    <source>
        <dbReference type="Proteomes" id="UP001500274"/>
    </source>
</evidence>
<feature type="transmembrane region" description="Helical" evidence="1">
    <location>
        <begin position="49"/>
        <end position="72"/>
    </location>
</feature>
<keyword evidence="1" id="KW-0472">Membrane</keyword>
<dbReference type="Proteomes" id="UP001500274">
    <property type="component" value="Unassembled WGS sequence"/>
</dbReference>
<keyword evidence="1" id="KW-1133">Transmembrane helix</keyword>
<keyword evidence="3" id="KW-1185">Reference proteome</keyword>
<dbReference type="EMBL" id="BAAARI010000016">
    <property type="protein sequence ID" value="GAA2585676.1"/>
    <property type="molecule type" value="Genomic_DNA"/>
</dbReference>
<protein>
    <recommendedName>
        <fullName evidence="4">DUF4190 domain-containing protein</fullName>
    </recommendedName>
</protein>
<accession>A0ABN3PK44</accession>
<reference evidence="2 3" key="1">
    <citation type="journal article" date="2019" name="Int. J. Syst. Evol. Microbiol.">
        <title>The Global Catalogue of Microorganisms (GCM) 10K type strain sequencing project: providing services to taxonomists for standard genome sequencing and annotation.</title>
        <authorList>
            <consortium name="The Broad Institute Genomics Platform"/>
            <consortium name="The Broad Institute Genome Sequencing Center for Infectious Disease"/>
            <person name="Wu L."/>
            <person name="Ma J."/>
        </authorList>
    </citation>
    <scope>NUCLEOTIDE SEQUENCE [LARGE SCALE GENOMIC DNA]</scope>
    <source>
        <strain evidence="2 3">JCM 16365</strain>
    </source>
</reference>
<keyword evidence="1" id="KW-0812">Transmembrane</keyword>
<evidence type="ECO:0000256" key="1">
    <source>
        <dbReference type="SAM" id="Phobius"/>
    </source>
</evidence>
<comment type="caution">
    <text evidence="2">The sequence shown here is derived from an EMBL/GenBank/DDBJ whole genome shotgun (WGS) entry which is preliminary data.</text>
</comment>